<dbReference type="GO" id="GO:0005886">
    <property type="term" value="C:plasma membrane"/>
    <property type="evidence" value="ECO:0007669"/>
    <property type="project" value="UniProtKB-SubCell"/>
</dbReference>
<feature type="transmembrane region" description="Helical" evidence="9">
    <location>
        <begin position="99"/>
        <end position="118"/>
    </location>
</feature>
<evidence type="ECO:0000313" key="12">
    <source>
        <dbReference type="Proteomes" id="UP000217935"/>
    </source>
</evidence>
<dbReference type="KEGG" id="ceh:CEW89_04125"/>
<evidence type="ECO:0000256" key="8">
    <source>
        <dbReference type="ARBA" id="ARBA00038436"/>
    </source>
</evidence>
<evidence type="ECO:0000256" key="5">
    <source>
        <dbReference type="ARBA" id="ARBA00022692"/>
    </source>
</evidence>
<dbReference type="GO" id="GO:0022857">
    <property type="term" value="F:transmembrane transporter activity"/>
    <property type="evidence" value="ECO:0007669"/>
    <property type="project" value="UniProtKB-UniRule"/>
</dbReference>
<feature type="transmembrane region" description="Helical" evidence="9">
    <location>
        <begin position="12"/>
        <end position="42"/>
    </location>
</feature>
<comment type="subcellular location">
    <subcellularLocation>
        <location evidence="1 9">Cell inner membrane</location>
        <topology evidence="1 9">Multi-pass membrane protein</topology>
    </subcellularLocation>
</comment>
<dbReference type="OrthoDB" id="7363305at2"/>
<evidence type="ECO:0000259" key="10">
    <source>
        <dbReference type="Pfam" id="PF04290"/>
    </source>
</evidence>
<feature type="transmembrane region" description="Helical" evidence="9">
    <location>
        <begin position="138"/>
        <end position="157"/>
    </location>
</feature>
<proteinExistence type="inferred from homology"/>
<comment type="function">
    <text evidence="9">Part of the tripartite ATP-independent periplasmic (TRAP) transport system.</text>
</comment>
<dbReference type="EMBL" id="CP022196">
    <property type="protein sequence ID" value="ATG46817.1"/>
    <property type="molecule type" value="Genomic_DNA"/>
</dbReference>
<dbReference type="STRING" id="1758178.GCA_001550095_02830"/>
<evidence type="ECO:0000256" key="4">
    <source>
        <dbReference type="ARBA" id="ARBA00022519"/>
    </source>
</evidence>
<feature type="transmembrane region" description="Helical" evidence="9">
    <location>
        <begin position="62"/>
        <end position="87"/>
    </location>
</feature>
<dbReference type="PANTHER" id="PTHR35011:SF10">
    <property type="entry name" value="TRAP TRANSPORTER SMALL PERMEASE PROTEIN"/>
    <property type="match status" value="1"/>
</dbReference>
<sequence length="171" mass="18660">MLISAIRRIAGWMEAACLGIAALCLLYMVFVVGFNVLARIVFDATDTAVNFMIPGAIEQVSYLLGIVALAALAASLNGGMIAVDLLVGRFPPLLKALVARLWFVGILAFALVLVWLFWHETQATFSRSEETQDLRIPMFLIYGFYTLECLALAVIALREALTADGHHAELS</sequence>
<evidence type="ECO:0000256" key="1">
    <source>
        <dbReference type="ARBA" id="ARBA00004429"/>
    </source>
</evidence>
<accession>A0A291G9H6</accession>
<comment type="subunit">
    <text evidence="9">The complex comprises the extracytoplasmic solute receptor protein and the two transmembrane proteins.</text>
</comment>
<dbReference type="PANTHER" id="PTHR35011">
    <property type="entry name" value="2,3-DIKETO-L-GULONATE TRAP TRANSPORTER SMALL PERMEASE PROTEIN YIAM"/>
    <property type="match status" value="1"/>
</dbReference>
<dbReference type="RefSeq" id="WP_096805000.1">
    <property type="nucleotide sequence ID" value="NZ_CP022196.1"/>
</dbReference>
<name>A0A291G9H6_9RHOB</name>
<dbReference type="InterPro" id="IPR055348">
    <property type="entry name" value="DctQ"/>
</dbReference>
<dbReference type="Proteomes" id="UP000217935">
    <property type="component" value="Chromosome"/>
</dbReference>
<evidence type="ECO:0000256" key="3">
    <source>
        <dbReference type="ARBA" id="ARBA00022475"/>
    </source>
</evidence>
<evidence type="ECO:0000313" key="11">
    <source>
        <dbReference type="EMBL" id="ATG46817.1"/>
    </source>
</evidence>
<keyword evidence="3" id="KW-1003">Cell membrane</keyword>
<keyword evidence="12" id="KW-1185">Reference proteome</keyword>
<keyword evidence="5 9" id="KW-0812">Transmembrane</keyword>
<keyword evidence="2 9" id="KW-0813">Transport</keyword>
<evidence type="ECO:0000256" key="7">
    <source>
        <dbReference type="ARBA" id="ARBA00023136"/>
    </source>
</evidence>
<reference evidence="11 12" key="1">
    <citation type="submission" date="2017-06" db="EMBL/GenBank/DDBJ databases">
        <title>Celeribacter sp. TSPH2 complete genome sequence.</title>
        <authorList>
            <person name="Woo J.-H."/>
            <person name="Kim H.-S."/>
        </authorList>
    </citation>
    <scope>NUCLEOTIDE SEQUENCE [LARGE SCALE GENOMIC DNA]</scope>
    <source>
        <strain evidence="11 12">TSPH2</strain>
    </source>
</reference>
<protein>
    <recommendedName>
        <fullName evidence="9">TRAP transporter small permease protein</fullName>
    </recommendedName>
</protein>
<dbReference type="AlphaFoldDB" id="A0A291G9H6"/>
<keyword evidence="4 9" id="KW-0997">Cell inner membrane</keyword>
<dbReference type="Pfam" id="PF04290">
    <property type="entry name" value="DctQ"/>
    <property type="match status" value="1"/>
</dbReference>
<evidence type="ECO:0000256" key="6">
    <source>
        <dbReference type="ARBA" id="ARBA00022989"/>
    </source>
</evidence>
<dbReference type="GO" id="GO:0015740">
    <property type="term" value="P:C4-dicarboxylate transport"/>
    <property type="evidence" value="ECO:0007669"/>
    <property type="project" value="TreeGrafter"/>
</dbReference>
<dbReference type="InterPro" id="IPR007387">
    <property type="entry name" value="TRAP_DctQ"/>
</dbReference>
<evidence type="ECO:0000256" key="9">
    <source>
        <dbReference type="RuleBase" id="RU369079"/>
    </source>
</evidence>
<evidence type="ECO:0000256" key="2">
    <source>
        <dbReference type="ARBA" id="ARBA00022448"/>
    </source>
</evidence>
<feature type="domain" description="Tripartite ATP-independent periplasmic transporters DctQ component" evidence="10">
    <location>
        <begin position="28"/>
        <end position="161"/>
    </location>
</feature>
<keyword evidence="6 9" id="KW-1133">Transmembrane helix</keyword>
<comment type="similarity">
    <text evidence="8 9">Belongs to the TRAP transporter small permease family.</text>
</comment>
<gene>
    <name evidence="11" type="ORF">CEW89_04125</name>
</gene>
<organism evidence="11 12">
    <name type="scientific">Celeribacter ethanolicus</name>
    <dbReference type="NCBI Taxonomy" id="1758178"/>
    <lineage>
        <taxon>Bacteria</taxon>
        <taxon>Pseudomonadati</taxon>
        <taxon>Pseudomonadota</taxon>
        <taxon>Alphaproteobacteria</taxon>
        <taxon>Rhodobacterales</taxon>
        <taxon>Roseobacteraceae</taxon>
        <taxon>Celeribacter</taxon>
    </lineage>
</organism>
<keyword evidence="7 9" id="KW-0472">Membrane</keyword>